<dbReference type="InterPro" id="IPR023346">
    <property type="entry name" value="Lysozyme-like_dom_sf"/>
</dbReference>
<comment type="caution">
    <text evidence="6">The sequence shown here is derived from an EMBL/GenBank/DDBJ whole genome shotgun (WGS) entry which is preliminary data.</text>
</comment>
<dbReference type="EMBL" id="BMIJ01000003">
    <property type="protein sequence ID" value="GGB90153.1"/>
    <property type="molecule type" value="Genomic_DNA"/>
</dbReference>
<dbReference type="SUPFAM" id="SSF48435">
    <property type="entry name" value="Bacterial muramidases"/>
    <property type="match status" value="1"/>
</dbReference>
<dbReference type="Pfam" id="PF01464">
    <property type="entry name" value="SLT"/>
    <property type="match status" value="1"/>
</dbReference>
<reference evidence="7" key="1">
    <citation type="journal article" date="2019" name="Int. J. Syst. Evol. Microbiol.">
        <title>The Global Catalogue of Microorganisms (GCM) 10K type strain sequencing project: providing services to taxonomists for standard genome sequencing and annotation.</title>
        <authorList>
            <consortium name="The Broad Institute Genomics Platform"/>
            <consortium name="The Broad Institute Genome Sequencing Center for Infectious Disease"/>
            <person name="Wu L."/>
            <person name="Ma J."/>
        </authorList>
    </citation>
    <scope>NUCLEOTIDE SEQUENCE [LARGE SCALE GENOMIC DNA]</scope>
    <source>
        <strain evidence="7">CGMCC 1.15341</strain>
    </source>
</reference>
<dbReference type="Proteomes" id="UP000629025">
    <property type="component" value="Unassembled WGS sequence"/>
</dbReference>
<evidence type="ECO:0000313" key="7">
    <source>
        <dbReference type="Proteomes" id="UP000629025"/>
    </source>
</evidence>
<organism evidence="6 7">
    <name type="scientific">Marinobacterium zhoushanense</name>
    <dbReference type="NCBI Taxonomy" id="1679163"/>
    <lineage>
        <taxon>Bacteria</taxon>
        <taxon>Pseudomonadati</taxon>
        <taxon>Pseudomonadota</taxon>
        <taxon>Gammaproteobacteria</taxon>
        <taxon>Oceanospirillales</taxon>
        <taxon>Oceanospirillaceae</taxon>
        <taxon>Marinobacterium</taxon>
    </lineage>
</organism>
<evidence type="ECO:0000256" key="1">
    <source>
        <dbReference type="ARBA" id="ARBA00007734"/>
    </source>
</evidence>
<evidence type="ECO:0000313" key="6">
    <source>
        <dbReference type="EMBL" id="GGB90153.1"/>
    </source>
</evidence>
<dbReference type="InterPro" id="IPR008258">
    <property type="entry name" value="Transglycosylase_SLT_dom_1"/>
</dbReference>
<dbReference type="PANTHER" id="PTHR37423">
    <property type="entry name" value="SOLUBLE LYTIC MUREIN TRANSGLYCOSYLASE-RELATED"/>
    <property type="match status" value="1"/>
</dbReference>
<dbReference type="InterPro" id="IPR008939">
    <property type="entry name" value="Lytic_TGlycosylase_superhlx_U"/>
</dbReference>
<feature type="chain" id="PRO_5045275774" evidence="3">
    <location>
        <begin position="24"/>
        <end position="652"/>
    </location>
</feature>
<comment type="similarity">
    <text evidence="1">Belongs to the transglycosylase Slt family.</text>
</comment>
<keyword evidence="2 3" id="KW-0732">Signal</keyword>
<evidence type="ECO:0000259" key="4">
    <source>
        <dbReference type="Pfam" id="PF01464"/>
    </source>
</evidence>
<sequence>MPRLTLLNLIATSLLIASHPASASLTPQQQLYKKTLAAAEKGDDNTVRQGLKELGNYPLKPYILYTQLRANLSNLRVEDALQFSDQFADTPVEGRLRWALTTELGKRQDWEAYRKLYPTLDRPSTEQECYWGRSELAKGNRQSAYAIASRLWVAGHSQPNACDPLFEHWMSAGKLTDELVAKRVLSALEEGNLALARYAAKKATTSATKAQIDKAIALYSDPKSLLANTKLVTAKDPEHRRLLMLSVNRLRRSDLDAAIKLWVRDRDRLRIPQEEQAELSIRMGTLKAKRFDDNAEAQIAQLDPEFRLADLTEWRARLALRQLDWPKVEALIGELPPDKLHHERWQYWLSIAQRQQGKDVKAQLQALSQDRTFYGFLAAELSQSQFSLNHDPIALDAHVLNQMEATPAFKRMRELFQLDELYEARSEWNQATRTMSPTEQHLAAHLVKRWGWNTQAIRGAIQSERWNDLEIRFPDPYTGLFASASERAGITNTWATAIARQESAFWVSARSRVGARGLMQLMPATAQQTAKKHSLPLGSLDALYDPQTNINLGSAYLGEMYQEFGSNRVFATAAYNAGPHRVRAWLKDRGDLPLDIWIETIPFDETRNYVQNVLSFAVIYDRLADRPARLLSDSERKLLAFNQVDGNKANKL</sequence>
<name>A0ABQ1K8I8_9GAMM</name>
<dbReference type="InterPro" id="IPR037061">
    <property type="entry name" value="Lytic_TGlycoase_superhlx_L_sf"/>
</dbReference>
<feature type="signal peptide" evidence="3">
    <location>
        <begin position="1"/>
        <end position="23"/>
    </location>
</feature>
<keyword evidence="7" id="KW-1185">Reference proteome</keyword>
<dbReference type="InterPro" id="IPR012289">
    <property type="entry name" value="Lytic_TGlycosylase_superhlx_L"/>
</dbReference>
<dbReference type="Gene3D" id="1.10.1240.20">
    <property type="entry name" value="Lytic transglycosylase, superhelical linker domain"/>
    <property type="match status" value="1"/>
</dbReference>
<feature type="domain" description="Transglycosylase SLT" evidence="4">
    <location>
        <begin position="480"/>
        <end position="592"/>
    </location>
</feature>
<protein>
    <submittedName>
        <fullName evidence="6">Lytic transglycosylase</fullName>
    </submittedName>
</protein>
<dbReference type="RefSeq" id="WP_188746972.1">
    <property type="nucleotide sequence ID" value="NZ_BMIJ01000003.1"/>
</dbReference>
<feature type="domain" description="Lytic transglycosylase superhelical linker" evidence="5">
    <location>
        <begin position="403"/>
        <end position="469"/>
    </location>
</feature>
<dbReference type="Gene3D" id="1.25.20.10">
    <property type="entry name" value="Bacterial muramidases"/>
    <property type="match status" value="1"/>
</dbReference>
<evidence type="ECO:0000256" key="3">
    <source>
        <dbReference type="SAM" id="SignalP"/>
    </source>
</evidence>
<evidence type="ECO:0000259" key="5">
    <source>
        <dbReference type="Pfam" id="PF14718"/>
    </source>
</evidence>
<evidence type="ECO:0000256" key="2">
    <source>
        <dbReference type="ARBA" id="ARBA00022729"/>
    </source>
</evidence>
<dbReference type="PANTHER" id="PTHR37423:SF5">
    <property type="entry name" value="SOLUBLE LYTIC MUREIN TRANSGLYCOSYLASE"/>
    <property type="match status" value="1"/>
</dbReference>
<dbReference type="CDD" id="cd13401">
    <property type="entry name" value="Slt70-like"/>
    <property type="match status" value="1"/>
</dbReference>
<dbReference type="SUPFAM" id="SSF53955">
    <property type="entry name" value="Lysozyme-like"/>
    <property type="match status" value="1"/>
</dbReference>
<dbReference type="Gene3D" id="1.10.530.10">
    <property type="match status" value="1"/>
</dbReference>
<dbReference type="Pfam" id="PF14718">
    <property type="entry name" value="SLT_L"/>
    <property type="match status" value="1"/>
</dbReference>
<accession>A0ABQ1K8I8</accession>
<gene>
    <name evidence="6" type="ORF">GCM10011352_15220</name>
</gene>
<proteinExistence type="inferred from homology"/>